<evidence type="ECO:0000313" key="2">
    <source>
        <dbReference type="EMBL" id="RKG36263.1"/>
    </source>
</evidence>
<name>A0A3A8F695_9GAMM</name>
<organism evidence="2 3">
    <name type="scientific">Acinetobacter guerrae</name>
    <dbReference type="NCBI Taxonomy" id="1843371"/>
    <lineage>
        <taxon>Bacteria</taxon>
        <taxon>Pseudomonadati</taxon>
        <taxon>Pseudomonadota</taxon>
        <taxon>Gammaproteobacteria</taxon>
        <taxon>Moraxellales</taxon>
        <taxon>Moraxellaceae</taxon>
        <taxon>Acinetobacter</taxon>
    </lineage>
</organism>
<dbReference type="EMBL" id="RAXU01000001">
    <property type="protein sequence ID" value="RKG36263.1"/>
    <property type="molecule type" value="Genomic_DNA"/>
</dbReference>
<dbReference type="RefSeq" id="WP_120368731.1">
    <property type="nucleotide sequence ID" value="NZ_RAXU01000001.1"/>
</dbReference>
<accession>A0A3A8F695</accession>
<sequence>MKIFDIILLGCSATLFMDLYNFILKKLFGIRSLDYRLVGRWLLYLPQGQLFHHTIIQTPAIKSELMLGWLVHYLIGILFAVIFIACLDQFDYPTFLLAIGFGVFTVIIPFFLMQPCFGFGIASNQLVHPWKLRFKSLGNHIVFGLGLYLSIQLLYFTH</sequence>
<feature type="transmembrane region" description="Helical" evidence="1">
    <location>
        <begin position="70"/>
        <end position="90"/>
    </location>
</feature>
<dbReference type="Proteomes" id="UP000269001">
    <property type="component" value="Unassembled WGS sequence"/>
</dbReference>
<keyword evidence="1" id="KW-1133">Transmembrane helix</keyword>
<feature type="transmembrane region" description="Helical" evidence="1">
    <location>
        <begin position="137"/>
        <end position="156"/>
    </location>
</feature>
<dbReference type="AlphaFoldDB" id="A0A3A8F695"/>
<keyword evidence="1" id="KW-0812">Transmembrane</keyword>
<dbReference type="InterPro" id="IPR021329">
    <property type="entry name" value="DUF2938"/>
</dbReference>
<dbReference type="Pfam" id="PF11158">
    <property type="entry name" value="DUF2938"/>
    <property type="match status" value="1"/>
</dbReference>
<keyword evidence="3" id="KW-1185">Reference proteome</keyword>
<protein>
    <submittedName>
        <fullName evidence="2">DUF2938 domain-containing protein</fullName>
    </submittedName>
</protein>
<reference evidence="2 3" key="1">
    <citation type="submission" date="2018-09" db="EMBL/GenBank/DDBJ databases">
        <title>The draft genome of Acinetobacter spp. strains.</title>
        <authorList>
            <person name="Qin J."/>
            <person name="Feng Y."/>
            <person name="Zong Z."/>
        </authorList>
    </citation>
    <scope>NUCLEOTIDE SEQUENCE [LARGE SCALE GENOMIC DNA]</scope>
    <source>
        <strain evidence="2 3">WCHAc060096</strain>
    </source>
</reference>
<feature type="transmembrane region" description="Helical" evidence="1">
    <location>
        <begin position="96"/>
        <end position="117"/>
    </location>
</feature>
<comment type="caution">
    <text evidence="2">The sequence shown here is derived from an EMBL/GenBank/DDBJ whole genome shotgun (WGS) entry which is preliminary data.</text>
</comment>
<evidence type="ECO:0000256" key="1">
    <source>
        <dbReference type="SAM" id="Phobius"/>
    </source>
</evidence>
<gene>
    <name evidence="2" type="ORF">D7V21_01335</name>
</gene>
<evidence type="ECO:0000313" key="3">
    <source>
        <dbReference type="Proteomes" id="UP000269001"/>
    </source>
</evidence>
<feature type="transmembrane region" description="Helical" evidence="1">
    <location>
        <begin position="6"/>
        <end position="24"/>
    </location>
</feature>
<proteinExistence type="predicted"/>
<keyword evidence="1" id="KW-0472">Membrane</keyword>